<feature type="compositionally biased region" description="Basic and acidic residues" evidence="37">
    <location>
        <begin position="1281"/>
        <end position="1293"/>
    </location>
</feature>
<dbReference type="InterPro" id="IPR005722">
    <property type="entry name" value="ATP_synth_F1_bsu"/>
</dbReference>
<feature type="compositionally biased region" description="Polar residues" evidence="37">
    <location>
        <begin position="995"/>
        <end position="1007"/>
    </location>
</feature>
<dbReference type="Pfam" id="PF02791">
    <property type="entry name" value="DDT"/>
    <property type="match status" value="1"/>
</dbReference>
<evidence type="ECO:0000256" key="30">
    <source>
        <dbReference type="ARBA" id="ARBA00023310"/>
    </source>
</evidence>
<dbReference type="Pfam" id="PF15612">
    <property type="entry name" value="WHIM1"/>
    <property type="match status" value="1"/>
</dbReference>
<evidence type="ECO:0000256" key="11">
    <source>
        <dbReference type="ARBA" id="ARBA00022741"/>
    </source>
</evidence>
<dbReference type="InterPro" id="IPR028942">
    <property type="entry name" value="WHIM1_dom"/>
</dbReference>
<keyword evidence="16" id="KW-0832">Ubl conjugation</keyword>
<dbReference type="GO" id="GO:0033553">
    <property type="term" value="C:rDNA heterochromatin"/>
    <property type="evidence" value="ECO:0007669"/>
    <property type="project" value="TreeGrafter"/>
</dbReference>
<dbReference type="GO" id="GO:0005524">
    <property type="term" value="F:ATP binding"/>
    <property type="evidence" value="ECO:0007669"/>
    <property type="project" value="UniProtKB-KW"/>
</dbReference>
<feature type="compositionally biased region" description="Polar residues" evidence="37">
    <location>
        <begin position="1934"/>
        <end position="1949"/>
    </location>
</feature>
<dbReference type="Gene3D" id="1.10.1140.10">
    <property type="entry name" value="Bovine Mitochondrial F1-atpase, Atp Synthase Beta Chain, Chain D, domain 3"/>
    <property type="match status" value="1"/>
</dbReference>
<dbReference type="CDD" id="cd01397">
    <property type="entry name" value="HAT_MBD"/>
    <property type="match status" value="1"/>
</dbReference>
<dbReference type="FunFam" id="1.20.920.10:FF:000023">
    <property type="entry name" value="Bromodomain adjacent to zinc finger domain protein 2B"/>
    <property type="match status" value="1"/>
</dbReference>
<dbReference type="FunFam" id="3.30.40.10:FF:000255">
    <property type="entry name" value="Bromodomain adjacent to zinc finger domain protein 2A"/>
    <property type="match status" value="1"/>
</dbReference>
<feature type="compositionally biased region" description="Acidic residues" evidence="37">
    <location>
        <begin position="1676"/>
        <end position="1686"/>
    </location>
</feature>
<sequence>MLGLVGRVAAASASGALRGFNPSAPLPQVQLLLRAAPTALQSARDYAAQTSPSPKAGAATGRIVAVIGAVVDVQFDEGLPPILNALEVQGRDTRLVLEVAQHLGESTVRTIAMDGTEGLVRGQKVLDSGAPIKIPVGPETLGRIMNVIGEPIDERGPIKTKQFAPIHAEAPEFMEMSVEQEILVTGIKVVDLLAPYAKGGKIGLFGGAGVGKTVLIMELINNVAKAHGGYSVFAGVGERTREGNDLYHEMIESGVINLKDATSKVALVYGQMNEPPGARARVALTGLTVAEYFRDQEGQDVLLFIDNIFRFTQAGSEVSALLGRIPSAVGYQPTLATDMGTMQERITTTKKGSITSVQAIYVPADDLTDPAPATTFAHLDATTVLSRAIAELGIYPAVDPLDSTSRIMDPNIVGSEHYDVARGVQKILQDYKSLQDIIAILGMDELSEEDKLTVSRARKIQRFLSQPFQVAEVFTGHMGKLVPLKETIKGFQQILAGEYDHLPEQAFYMVGPIEEAVAKADKLAEEHSNLPDPQGPADVARKVVIQAGPGCPHGTETRDGAAGAGVAVEAPATTATTRRRRSRLAGGDDSCGGLGVESPGGAPPPRVGVGIARVRRVEMEANDHFNFTGLPPAPAASGLKPSPSSGEGLYTNGSPMNFPQQGKSLNGDVNVNGLSTVSHTTTSGILNSAPHSSSTSHLHHPNVAYDCLWNYSQYPSANTGSNLKDPPLLSQFSGGQYPLNGILGGSRQPSSPSHNTNLRAGSQEFWANGTQSPMGLNFDSQELYDSFPDQNFEVMPNGPPSFFTSPQTSPMLGSSIQTFAPSQEVGGGIHPDEAAEKELTSVVAENGTGLVGSLELEEEQPELKMCGYNGSIPSVESLHQEVSVLVPDPTVSCLDDPSHLPDQLEDTPILSEVSLEPFNTLAPEPVSGGLYGIDDTELMGAEDKLPLEDSPVISALDCPSLNNATAFSLLADDSQTSASIFANPTSPPVLGESVLQDNSFDLNNGSDTEQEEMETQASDFSPPLTQPASDQSSTIQLHPATSPAVSPTASPAVSPAVSAAASPEISPEVSPAVSPAASPEISSVVSPAAFPTVSPASSAALPPVSSEVSLTASPVTSPKASSAASPASVFPTASPADKDVSSFPETTADLEEITGEGVTTSGGGDVLRRRIATAEEVRLPLQHGWRREVRIKKGSHRWQGETWYYGPCGKRMKQFPEVIKYLSRNVVHHVRREHFSFSPRMPVGDFFEERDTPEGLQWVQLSAEEIPSRIQAITGKRGRPRNTEKAKTKEIPKVKRGRGRPPKVKITELLNKTDSRLLKKLEAQETPNEEVKAKMSKIKKKMKQKVQRGECQTTTQGQARSKRKQETKSLKQKEAKKKSKAEKEKVKTKQEKLKEKVKREKKEKVKMKEKEEVAKAKPACKADKTLATQRRLEERQRQQMILEEMKKPTEDMCLTDHQPLPDFSRIPGLILPSGAFSDCLTIVEFLHSFGKVLGFDPAKDVPSLGVLQEGLLCQGDSLGEVQDLLVRLLKAALYDPGLPSYCQSLKILGEKVSEIPLTRDNVSEILRCFLMAYGVEPVLCDSLRTQPFQAQPPQQKAAVLAFLVHELNGSTLIINEIDKTLESMSSYRKNKWIVEGRLRRLKTALAKRTGRPEVEMQGPEEGLGRRRSSRIMEETSGMEEEEEEETTIAAHGRRSRRDGEVDVTASSVPELERQIEKLSKRQLFFRKKLLHSSQMLRAVSLGQDRYRRRYWVLPYLAGIFVEGTEGSLVPEDMIKQETDFLKVAAHPAPSPARFSLKKELAGSSTSVSTPARARGRPRKTKPGSVQPRHLKSPVGGQGSEQPQAQLQPETQPQPQLQPYPQSHNGFLEPEGSLLSLGQSQHDLSQSAFLSWLSQTQSHGSLLSSSVLTPDSSPGKLDPTPSQPPEEPEPEEAESNPTSQASWFNFSAQMPCNAAPTPPPAVSEDQPTPSPQLLVYSKPVSRPSAANPCSPVQLSSTPLLGMTPKRRAGDPGETPQSPTGLGQPKRRGRPPSKFFKQMEQRYLTQLTAQPVPPEMCSGWWWIRDPETLDATLKALHPRGIREKALHKHLNKHRDFLQEVCLRPSTDPIFEPSQLPAFQEGIMSWSPKEKTYETDLAVLQWVEELEQRVILSDLQIRGWTCPSPDSIREDLAYCEHLPDSQEDITWRGRGREGLVPQRETTNPLDLAVMRLAALEQNVERRYLREPLWPAHEVVLEKALLSMPNSAPQCTTTEISYEITPRIRAWRQTLERCRSAAQVCLCLGQLERSIAWEKSVNKVTCLVCRKGDNDEFLLLCDGCDRGCHIYCHRPKMEAVPEGDWFCAVCLAQQVEGEFTQKSGFPKRGQKRKSSYVLNFPEVDGRRRRVLSRGRESPAVPRHSEEGLSPSKRRRLSMRNHHSDLTFCEIILMEMESHDAAWPFLEPVNPRLVSGYRRIIKNPMDFSTMRERLLRGGYTSSEEFAADALLVFDNCQTFNEDDSEVGKAGHIMRRFFESRWEEFYQGKQANL</sequence>
<keyword evidence="8" id="KW-0597">Phosphoprotein</keyword>
<feature type="region of interest" description="Disordered" evidence="37">
    <location>
        <begin position="547"/>
        <end position="608"/>
    </location>
</feature>
<evidence type="ECO:0000256" key="3">
    <source>
        <dbReference type="ARBA" id="ARBA00007444"/>
    </source>
</evidence>
<evidence type="ECO:0000256" key="26">
    <source>
        <dbReference type="ARBA" id="ARBA00023136"/>
    </source>
</evidence>
<evidence type="ECO:0000256" key="27">
    <source>
        <dbReference type="ARBA" id="ARBA00023163"/>
    </source>
</evidence>
<dbReference type="InterPro" id="IPR020003">
    <property type="entry name" value="ATPase_a/bsu_AS"/>
</dbReference>
<dbReference type="SMART" id="SM00391">
    <property type="entry name" value="MBD"/>
    <property type="match status" value="1"/>
</dbReference>
<dbReference type="InParanoid" id="L5KVR4"/>
<evidence type="ECO:0000256" key="18">
    <source>
        <dbReference type="ARBA" id="ARBA00022884"/>
    </source>
</evidence>
<dbReference type="InterPro" id="IPR017956">
    <property type="entry name" value="AT_hook_DNA-bd_motif"/>
</dbReference>
<keyword evidence="29" id="KW-0539">Nucleus</keyword>
<accession>L5KVR4</accession>
<evidence type="ECO:0000256" key="6">
    <source>
        <dbReference type="ARBA" id="ARBA00022491"/>
    </source>
</evidence>
<dbReference type="FunFam" id="3.40.50.300:FF:000026">
    <property type="entry name" value="ATP synthase subunit beta"/>
    <property type="match status" value="1"/>
</dbReference>
<dbReference type="SMART" id="SM00297">
    <property type="entry name" value="BROMO"/>
    <property type="match status" value="1"/>
</dbReference>
<dbReference type="FunFam" id="2.40.10.170:FF:000004">
    <property type="entry name" value="ATP synthase subunit beta"/>
    <property type="match status" value="1"/>
</dbReference>
<keyword evidence="17" id="KW-0156">Chromatin regulator</keyword>
<evidence type="ECO:0000256" key="5">
    <source>
        <dbReference type="ARBA" id="ARBA00022448"/>
    </source>
</evidence>
<feature type="region of interest" description="Disordered" evidence="37">
    <location>
        <begin position="1902"/>
        <end position="2031"/>
    </location>
</feature>
<dbReference type="InterPro" id="IPR019787">
    <property type="entry name" value="Znf_PHD-finger"/>
</dbReference>
<dbReference type="GO" id="GO:0008270">
    <property type="term" value="F:zinc ion binding"/>
    <property type="evidence" value="ECO:0007669"/>
    <property type="project" value="UniProtKB-KW"/>
</dbReference>
<dbReference type="PROSITE" id="PS50982">
    <property type="entry name" value="MBD"/>
    <property type="match status" value="1"/>
</dbReference>
<feature type="compositionally biased region" description="Polar residues" evidence="37">
    <location>
        <begin position="1902"/>
        <end position="1911"/>
    </location>
</feature>
<evidence type="ECO:0000256" key="16">
    <source>
        <dbReference type="ARBA" id="ARBA00022843"/>
    </source>
</evidence>
<dbReference type="CDD" id="cd18115">
    <property type="entry name" value="ATP-synt_F1_beta_N"/>
    <property type="match status" value="1"/>
</dbReference>
<dbReference type="CDD" id="cd05503">
    <property type="entry name" value="Bromo_BAZ2A_B_like"/>
    <property type="match status" value="1"/>
</dbReference>
<dbReference type="PROSITE" id="PS50827">
    <property type="entry name" value="DDT"/>
    <property type="match status" value="1"/>
</dbReference>
<dbReference type="InterPro" id="IPR055190">
    <property type="entry name" value="ATP-synt_VA_C"/>
</dbReference>
<dbReference type="PROSITE" id="PS00633">
    <property type="entry name" value="BROMODOMAIN_1"/>
    <property type="match status" value="1"/>
</dbReference>
<dbReference type="SUPFAM" id="SSF50615">
    <property type="entry name" value="N-terminal domain of alpha and beta subunits of F1 ATP synthase"/>
    <property type="match status" value="1"/>
</dbReference>
<evidence type="ECO:0000256" key="1">
    <source>
        <dbReference type="ARBA" id="ARBA00004370"/>
    </source>
</evidence>
<dbReference type="EMBL" id="KB030539">
    <property type="protein sequence ID" value="ELK15290.1"/>
    <property type="molecule type" value="Genomic_DNA"/>
</dbReference>
<feature type="region of interest" description="Disordered" evidence="37">
    <location>
        <begin position="625"/>
        <end position="662"/>
    </location>
</feature>
<feature type="compositionally biased region" description="Basic and acidic residues" evidence="37">
    <location>
        <begin position="1381"/>
        <end position="1402"/>
    </location>
</feature>
<dbReference type="GO" id="GO:0046933">
    <property type="term" value="F:proton-transporting ATP synthase activity, rotational mechanism"/>
    <property type="evidence" value="ECO:0007669"/>
    <property type="project" value="InterPro"/>
</dbReference>
<comment type="function">
    <text evidence="32">Catalytic subunit beta, of the mitochondrial membrane ATP synthase complex (F(1)F(0) ATP synthase or Complex V) that produces ATP from ADP in the presence of a proton gradient across the membrane which is generated by electron transport complexes of the respiratory chain. ATP synthase complex consist of a soluble F(1) head domain - the catalytic core - and a membrane F(1) domain - the membrane proton channel. These two domains are linked by a central stalk rotating inside the F(1) region and a stationary peripheral stalk. During catalysis, ATP synthesis in the catalytic domain of F(1) is coupled via a rotary mechanism of the central stalk subunits to proton translocation. In vivo, can only synthesize ATP although its ATP hydrolase activity can be activated artificially in vitro. With the subunit alpha (ATP5F1A), forms the catalytic core in the F(1) domain.</text>
</comment>
<keyword evidence="18" id="KW-0694">RNA-binding</keyword>
<dbReference type="PANTHER" id="PTHR45915:SF5">
    <property type="entry name" value="BROMODOMAIN ADJACENT TO ZINC FINGER DOMAIN PROTEIN 2A"/>
    <property type="match status" value="1"/>
</dbReference>
<dbReference type="InterPro" id="IPR001739">
    <property type="entry name" value="Methyl_CpG_DNA-bd"/>
</dbReference>
<dbReference type="eggNOG" id="KOG1245">
    <property type="taxonomic scope" value="Eukaryota"/>
</dbReference>
<feature type="compositionally biased region" description="Polar residues" evidence="37">
    <location>
        <begin position="651"/>
        <end position="662"/>
    </location>
</feature>
<evidence type="ECO:0000259" key="39">
    <source>
        <dbReference type="PROSITE" id="PS50016"/>
    </source>
</evidence>
<keyword evidence="27" id="KW-0804">Transcription</keyword>
<dbReference type="SUPFAM" id="SSF52540">
    <property type="entry name" value="P-loop containing nucleoside triphosphate hydrolases"/>
    <property type="match status" value="1"/>
</dbReference>
<dbReference type="PANTHER" id="PTHR45915">
    <property type="entry name" value="TRANSCRIPTION INTERMEDIARY FACTOR"/>
    <property type="match status" value="1"/>
</dbReference>
<dbReference type="InterPro" id="IPR028940">
    <property type="entry name" value="PHD_BAZ2A"/>
</dbReference>
<dbReference type="Pfam" id="PF00439">
    <property type="entry name" value="Bromodomain"/>
    <property type="match status" value="1"/>
</dbReference>
<keyword evidence="9" id="KW-0479">Metal-binding</keyword>
<feature type="compositionally biased region" description="Basic and acidic residues" evidence="37">
    <location>
        <begin position="1364"/>
        <end position="1373"/>
    </location>
</feature>
<keyword evidence="20" id="KW-0007">Acetylation</keyword>
<dbReference type="Pfam" id="PF22919">
    <property type="entry name" value="ATP-synt_VA_C"/>
    <property type="match status" value="1"/>
</dbReference>
<dbReference type="Gene3D" id="3.30.40.10">
    <property type="entry name" value="Zinc/RING finger domain, C3HC4 (zinc finger)"/>
    <property type="match status" value="1"/>
</dbReference>
<evidence type="ECO:0000313" key="42">
    <source>
        <dbReference type="EMBL" id="ELK15290.1"/>
    </source>
</evidence>
<evidence type="ECO:0000313" key="43">
    <source>
        <dbReference type="Proteomes" id="UP000010552"/>
    </source>
</evidence>
<feature type="region of interest" description="Disordered" evidence="37">
    <location>
        <begin position="1275"/>
        <end position="1303"/>
    </location>
</feature>
<dbReference type="HAMAP" id="MF_01347">
    <property type="entry name" value="ATP_synth_beta_bact"/>
    <property type="match status" value="1"/>
</dbReference>
<dbReference type="InterPro" id="IPR018501">
    <property type="entry name" value="DDT_dom"/>
</dbReference>
<keyword evidence="19" id="KW-1278">Translocase</keyword>
<keyword evidence="26" id="KW-0472">Membrane</keyword>
<feature type="domain" description="Bromo" evidence="38">
    <location>
        <begin position="2428"/>
        <end position="2498"/>
    </location>
</feature>
<keyword evidence="28 36" id="KW-0139">CF(1)</keyword>
<dbReference type="SUPFAM" id="SSF47370">
    <property type="entry name" value="Bromodomain"/>
    <property type="match status" value="1"/>
</dbReference>
<dbReference type="PROSITE" id="PS00152">
    <property type="entry name" value="ATPASE_ALPHA_BETA"/>
    <property type="match status" value="1"/>
</dbReference>
<keyword evidence="5" id="KW-0813">Transport</keyword>
<keyword evidence="30 36" id="KW-0066">ATP synthesis</keyword>
<feature type="region of interest" description="Disordered" evidence="37">
    <location>
        <begin position="1322"/>
        <end position="1402"/>
    </location>
</feature>
<gene>
    <name evidence="42" type="ORF">PAL_GLEAN10004833</name>
</gene>
<dbReference type="InterPro" id="IPR003593">
    <property type="entry name" value="AAA+_ATPase"/>
</dbReference>
<evidence type="ECO:0000256" key="12">
    <source>
        <dbReference type="ARBA" id="ARBA00022771"/>
    </source>
</evidence>
<dbReference type="PROSITE" id="PS50016">
    <property type="entry name" value="ZF_PHD_2"/>
    <property type="match status" value="1"/>
</dbReference>
<evidence type="ECO:0000256" key="20">
    <source>
        <dbReference type="ARBA" id="ARBA00022990"/>
    </source>
</evidence>
<dbReference type="InterPro" id="IPR037374">
    <property type="entry name" value="BAZ2A/B_Bromo"/>
</dbReference>
<keyword evidence="7" id="KW-1017">Isopeptide bond</keyword>
<dbReference type="CDD" id="cd01133">
    <property type="entry name" value="F1-ATPase_beta_CD"/>
    <property type="match status" value="1"/>
</dbReference>
<dbReference type="InterPro" id="IPR018359">
    <property type="entry name" value="Bromodomain_CS"/>
</dbReference>
<dbReference type="FunFam" id="1.10.1140.10:FF:000001">
    <property type="entry name" value="ATP synthase subunit beta"/>
    <property type="match status" value="1"/>
</dbReference>
<dbReference type="GO" id="GO:0003677">
    <property type="term" value="F:DNA binding"/>
    <property type="evidence" value="ECO:0007669"/>
    <property type="project" value="UniProtKB-KW"/>
</dbReference>
<evidence type="ECO:0000256" key="25">
    <source>
        <dbReference type="ARBA" id="ARBA00023125"/>
    </source>
</evidence>
<comment type="function">
    <text evidence="36">Produces ATP from ADP in the presence of a proton gradient across the membrane.</text>
</comment>
<evidence type="ECO:0000256" key="21">
    <source>
        <dbReference type="ARBA" id="ARBA00023015"/>
    </source>
</evidence>
<dbReference type="InterPro" id="IPR004100">
    <property type="entry name" value="ATPase_F1/V1/A1_a/bsu_N"/>
</dbReference>
<evidence type="ECO:0000256" key="9">
    <source>
        <dbReference type="ARBA" id="ARBA00022723"/>
    </source>
</evidence>
<dbReference type="InterPro" id="IPR001487">
    <property type="entry name" value="Bromodomain"/>
</dbReference>
<dbReference type="InterPro" id="IPR027417">
    <property type="entry name" value="P-loop_NTPase"/>
</dbReference>
<dbReference type="GO" id="GO:0006325">
    <property type="term" value="P:chromatin organization"/>
    <property type="evidence" value="ECO:0007669"/>
    <property type="project" value="UniProtKB-KW"/>
</dbReference>
<dbReference type="Pfam" id="PF02874">
    <property type="entry name" value="ATP-synt_ab_N"/>
    <property type="match status" value="1"/>
</dbReference>
<evidence type="ECO:0000256" key="36">
    <source>
        <dbReference type="RuleBase" id="RU003553"/>
    </source>
</evidence>
<feature type="compositionally biased region" description="Basic residues" evidence="37">
    <location>
        <begin position="1294"/>
        <end position="1303"/>
    </location>
</feature>
<evidence type="ECO:0000256" key="10">
    <source>
        <dbReference type="ARBA" id="ARBA00022737"/>
    </source>
</evidence>
<organism evidence="42 43">
    <name type="scientific">Pteropus alecto</name>
    <name type="common">Black flying fox</name>
    <dbReference type="NCBI Taxonomy" id="9402"/>
    <lineage>
        <taxon>Eukaryota</taxon>
        <taxon>Metazoa</taxon>
        <taxon>Chordata</taxon>
        <taxon>Craniata</taxon>
        <taxon>Vertebrata</taxon>
        <taxon>Euteleostomi</taxon>
        <taxon>Mammalia</taxon>
        <taxon>Eutheria</taxon>
        <taxon>Laurasiatheria</taxon>
        <taxon>Chiroptera</taxon>
        <taxon>Yinpterochiroptera</taxon>
        <taxon>Pteropodoidea</taxon>
        <taxon>Pteropodidae</taxon>
        <taxon>Pteropodinae</taxon>
        <taxon>Pteropus</taxon>
    </lineage>
</organism>
<dbReference type="CDD" id="cd18110">
    <property type="entry name" value="ATP-synt_F1_beta_C"/>
    <property type="match status" value="1"/>
</dbReference>
<dbReference type="InterPro" id="IPR011011">
    <property type="entry name" value="Znf_FYVE_PHD"/>
</dbReference>
<evidence type="ECO:0000259" key="41">
    <source>
        <dbReference type="PROSITE" id="PS50982"/>
    </source>
</evidence>
<dbReference type="GO" id="GO:0005730">
    <property type="term" value="C:nucleolus"/>
    <property type="evidence" value="ECO:0007669"/>
    <property type="project" value="UniProtKB-SubCell"/>
</dbReference>
<dbReference type="SUPFAM" id="SSF47917">
    <property type="entry name" value="C-terminal domain of alpha and beta subunits of F1 ATP synthase"/>
    <property type="match status" value="1"/>
</dbReference>
<comment type="subunit">
    <text evidence="33">Component of the NoRC-1 ISWI chromatin remodeling complex at least composed of SMARCA1 and BAZ2A/TIP5, which regulates the spacing of histone octamers on the DNA template to facilitate access to DNA. Within the NoRC-1 ISWI chromatin remodeling complex interacts with SMARCA1; the interaction is direct. Component of the NoRC-5 ISWI chromatin remodeling complex (also called the NoRC nucleolar-remodeling complex), at least composed of SMARCA5/SNF2H and BAZ2A/TIP5, which regulates the spacing of histone octamers on the DNA template to facilitate access to DNA. Within the NoRC-5 ISWI chromatin remodeling complexes interacts with SMARCA5/SNF2H; the interaction is direct. Interacts with TTF1; the interaction is required for recruitment of the NoRC-5 ISWI chromatin remodeling complex to rDNA. Interacts with HDAC1. Interacts with SIN3A. Interacts with DNMT1 and DNM3B. Interacts with BEND3 and USP21.</text>
</comment>
<keyword evidence="21" id="KW-0805">Transcription regulation</keyword>
<comment type="similarity">
    <text evidence="3">Belongs to the WAL family.</text>
</comment>
<proteinExistence type="inferred from homology"/>
<dbReference type="Pfam" id="PF15613">
    <property type="entry name" value="WSD"/>
    <property type="match status" value="1"/>
</dbReference>
<dbReference type="Pfam" id="PF01429">
    <property type="entry name" value="MBD"/>
    <property type="match status" value="1"/>
</dbReference>
<keyword evidence="25" id="KW-0238">DNA-binding</keyword>
<dbReference type="InterPro" id="IPR036121">
    <property type="entry name" value="ATPase_F1/V1/A1_a/bsu_N_sf"/>
</dbReference>
<comment type="subcellular location">
    <subcellularLocation>
        <location evidence="1">Membrane</location>
    </subcellularLocation>
    <subcellularLocation>
        <location evidence="2">Nucleus</location>
        <location evidence="2">Nucleolus</location>
    </subcellularLocation>
</comment>
<evidence type="ECO:0000256" key="37">
    <source>
        <dbReference type="SAM" id="MobiDB-lite"/>
    </source>
</evidence>
<comment type="catalytic activity">
    <reaction evidence="31">
        <text>ATP + H2O + 4 H(+)(in) = ADP + phosphate + 5 H(+)(out)</text>
        <dbReference type="Rhea" id="RHEA:57720"/>
        <dbReference type="ChEBI" id="CHEBI:15377"/>
        <dbReference type="ChEBI" id="CHEBI:15378"/>
        <dbReference type="ChEBI" id="CHEBI:30616"/>
        <dbReference type="ChEBI" id="CHEBI:43474"/>
        <dbReference type="ChEBI" id="CHEBI:456216"/>
        <dbReference type="EC" id="7.1.2.2"/>
    </reaction>
    <physiologicalReaction direction="right-to-left" evidence="31">
        <dbReference type="Rhea" id="RHEA:57722"/>
    </physiologicalReaction>
</comment>
<keyword evidence="22" id="KW-0175">Coiled coil</keyword>
<comment type="subunit">
    <text evidence="36">F-type ATPases have 2 components, CF(1) - the catalytic core - and CF(0) - the membrane proton channel. CF(1) and CF(0) have multiple subunits.</text>
</comment>
<feature type="domain" description="DDT" evidence="40">
    <location>
        <begin position="1473"/>
        <end position="1538"/>
    </location>
</feature>
<feature type="compositionally biased region" description="Basic residues" evidence="37">
    <location>
        <begin position="1334"/>
        <end position="1346"/>
    </location>
</feature>
<evidence type="ECO:0000256" key="7">
    <source>
        <dbReference type="ARBA" id="ARBA00022499"/>
    </source>
</evidence>
<feature type="domain" description="PHD-type" evidence="39">
    <location>
        <begin position="2295"/>
        <end position="2345"/>
    </location>
</feature>
<dbReference type="Proteomes" id="UP000010552">
    <property type="component" value="Unassembled WGS sequence"/>
</dbReference>
<keyword evidence="13" id="KW-0375">Hydrogen ion transport</keyword>
<evidence type="ECO:0000256" key="15">
    <source>
        <dbReference type="ARBA" id="ARBA00022840"/>
    </source>
</evidence>
<keyword evidence="24 34" id="KW-0103">Bromodomain</keyword>
<keyword evidence="23" id="KW-0406">Ion transport</keyword>
<feature type="region of interest" description="Disordered" evidence="37">
    <location>
        <begin position="2382"/>
        <end position="2407"/>
    </location>
</feature>
<feature type="region of interest" description="Disordered" evidence="37">
    <location>
        <begin position="1649"/>
        <end position="1687"/>
    </location>
</feature>
<evidence type="ECO:0000256" key="28">
    <source>
        <dbReference type="ARBA" id="ARBA00023196"/>
    </source>
</evidence>
<keyword evidence="14" id="KW-0862">Zinc</keyword>
<dbReference type="Pfam" id="PF00628">
    <property type="entry name" value="PHD"/>
    <property type="match status" value="1"/>
</dbReference>
<dbReference type="FunCoup" id="L5KVR4">
    <property type="interactions" value="2205"/>
</dbReference>
<feature type="region of interest" description="Disordered" evidence="37">
    <location>
        <begin position="981"/>
        <end position="1051"/>
    </location>
</feature>
<dbReference type="InterPro" id="IPR001965">
    <property type="entry name" value="Znf_PHD"/>
</dbReference>
<evidence type="ECO:0000256" key="23">
    <source>
        <dbReference type="ARBA" id="ARBA00023065"/>
    </source>
</evidence>
<evidence type="ECO:0000256" key="22">
    <source>
        <dbReference type="ARBA" id="ARBA00023054"/>
    </source>
</evidence>
<dbReference type="STRING" id="9402.L5KVR4"/>
<feature type="compositionally biased region" description="Basic and acidic residues" evidence="37">
    <location>
        <begin position="1322"/>
        <end position="1333"/>
    </location>
</feature>
<keyword evidence="6" id="KW-0678">Repressor</keyword>
<dbReference type="PROSITE" id="PS50014">
    <property type="entry name" value="BROMODOMAIN_2"/>
    <property type="match status" value="1"/>
</dbReference>
<dbReference type="SMART" id="SM00382">
    <property type="entry name" value="AAA"/>
    <property type="match status" value="1"/>
</dbReference>
<feature type="compositionally biased region" description="Polar residues" evidence="37">
    <location>
        <begin position="1350"/>
        <end position="1359"/>
    </location>
</feature>
<dbReference type="GO" id="GO:0005737">
    <property type="term" value="C:cytoplasm"/>
    <property type="evidence" value="ECO:0007669"/>
    <property type="project" value="UniProtKB-ARBA"/>
</dbReference>
<dbReference type="InterPro" id="IPR016177">
    <property type="entry name" value="DNA-bd_dom_sf"/>
</dbReference>
<dbReference type="SMART" id="SM00384">
    <property type="entry name" value="AT_hook"/>
    <property type="match status" value="4"/>
</dbReference>
<feature type="domain" description="MBD" evidence="41">
    <location>
        <begin position="1171"/>
        <end position="1242"/>
    </location>
</feature>
<feature type="compositionally biased region" description="Low complexity" evidence="37">
    <location>
        <begin position="1113"/>
        <end position="1135"/>
    </location>
</feature>
<evidence type="ECO:0000256" key="13">
    <source>
        <dbReference type="ARBA" id="ARBA00022781"/>
    </source>
</evidence>
<evidence type="ECO:0000256" key="29">
    <source>
        <dbReference type="ARBA" id="ARBA00023242"/>
    </source>
</evidence>
<dbReference type="GO" id="GO:0045259">
    <property type="term" value="C:proton-transporting ATP synthase complex"/>
    <property type="evidence" value="ECO:0007669"/>
    <property type="project" value="UniProtKB-KW"/>
</dbReference>
<evidence type="ECO:0000256" key="4">
    <source>
        <dbReference type="ARBA" id="ARBA00008936"/>
    </source>
</evidence>
<protein>
    <recommendedName>
        <fullName evidence="36">ATP synthase subunit beta</fullName>
        <ecNumber evidence="36">7.1.2.2</ecNumber>
    </recommendedName>
</protein>
<dbReference type="SMART" id="SM00249">
    <property type="entry name" value="PHD"/>
    <property type="match status" value="1"/>
</dbReference>
<evidence type="ECO:0000259" key="40">
    <source>
        <dbReference type="PROSITE" id="PS50827"/>
    </source>
</evidence>
<dbReference type="SUPFAM" id="SSF54171">
    <property type="entry name" value="DNA-binding domain"/>
    <property type="match status" value="1"/>
</dbReference>
<dbReference type="Gene3D" id="3.40.50.300">
    <property type="entry name" value="P-loop containing nucleotide triphosphate hydrolases"/>
    <property type="match status" value="1"/>
</dbReference>
<feature type="compositionally biased region" description="Low complexity" evidence="37">
    <location>
        <begin position="1039"/>
        <end position="1051"/>
    </location>
</feature>
<evidence type="ECO:0000256" key="17">
    <source>
        <dbReference type="ARBA" id="ARBA00022853"/>
    </source>
</evidence>
<evidence type="ECO:0000256" key="32">
    <source>
        <dbReference type="ARBA" id="ARBA00058650"/>
    </source>
</evidence>
<feature type="region of interest" description="Disordered" evidence="37">
    <location>
        <begin position="1795"/>
        <end position="1872"/>
    </location>
</feature>
<evidence type="ECO:0000256" key="24">
    <source>
        <dbReference type="ARBA" id="ARBA00023117"/>
    </source>
</evidence>
<feature type="compositionally biased region" description="Low complexity" evidence="37">
    <location>
        <begin position="560"/>
        <end position="576"/>
    </location>
</feature>
<dbReference type="Pfam" id="PF00006">
    <property type="entry name" value="ATP-synt_ab"/>
    <property type="match status" value="1"/>
</dbReference>
<keyword evidence="11 36" id="KW-0547">Nucleotide-binding</keyword>
<dbReference type="InterPro" id="IPR036427">
    <property type="entry name" value="Bromodomain-like_sf"/>
</dbReference>
<dbReference type="GO" id="GO:0005654">
    <property type="term" value="C:nucleoplasm"/>
    <property type="evidence" value="ECO:0007669"/>
    <property type="project" value="UniProtKB-ARBA"/>
</dbReference>
<name>L5KVR4_PTEAL</name>
<evidence type="ECO:0000256" key="2">
    <source>
        <dbReference type="ARBA" id="ARBA00004604"/>
    </source>
</evidence>
<keyword evidence="12 35" id="KW-0863">Zinc-finger</keyword>
<feature type="compositionally biased region" description="Polar residues" evidence="37">
    <location>
        <begin position="1026"/>
        <end position="1036"/>
    </location>
</feature>
<comment type="similarity">
    <text evidence="4">Belongs to the ATPase alpha/beta chains family.</text>
</comment>
<evidence type="ECO:0000256" key="14">
    <source>
        <dbReference type="ARBA" id="ARBA00022833"/>
    </source>
</evidence>
<evidence type="ECO:0000256" key="31">
    <source>
        <dbReference type="ARBA" id="ARBA00048368"/>
    </source>
</evidence>
<dbReference type="EC" id="7.1.2.2" evidence="36"/>
<dbReference type="InterPro" id="IPR013083">
    <property type="entry name" value="Znf_RING/FYVE/PHD"/>
</dbReference>
<dbReference type="InterPro" id="IPR024034">
    <property type="entry name" value="ATPase_F1/V1_b/a_C"/>
</dbReference>
<dbReference type="Gene3D" id="3.30.890.10">
    <property type="entry name" value="Methyl-cpg-binding Protein 2, Chain A"/>
    <property type="match status" value="1"/>
</dbReference>
<dbReference type="SMART" id="SM00571">
    <property type="entry name" value="DDT"/>
    <property type="match status" value="1"/>
</dbReference>
<feature type="compositionally biased region" description="Low complexity" evidence="37">
    <location>
        <begin position="1841"/>
        <end position="1861"/>
    </location>
</feature>
<dbReference type="GO" id="GO:0003723">
    <property type="term" value="F:RNA binding"/>
    <property type="evidence" value="ECO:0007669"/>
    <property type="project" value="UniProtKB-KW"/>
</dbReference>
<dbReference type="Gene3D" id="2.40.10.170">
    <property type="match status" value="1"/>
</dbReference>
<keyword evidence="43" id="KW-1185">Reference proteome</keyword>
<dbReference type="Gene3D" id="1.20.920.10">
    <property type="entry name" value="Bromodomain-like"/>
    <property type="match status" value="1"/>
</dbReference>
<dbReference type="NCBIfam" id="TIGR01039">
    <property type="entry name" value="atpD"/>
    <property type="match status" value="1"/>
</dbReference>
<evidence type="ECO:0000256" key="34">
    <source>
        <dbReference type="PROSITE-ProRule" id="PRU00035"/>
    </source>
</evidence>
<dbReference type="CDD" id="cd15629">
    <property type="entry name" value="PHD_BAZ2A"/>
    <property type="match status" value="1"/>
</dbReference>
<dbReference type="PRINTS" id="PR00503">
    <property type="entry name" value="BROMODOMAIN"/>
</dbReference>
<evidence type="ECO:0000256" key="8">
    <source>
        <dbReference type="ARBA" id="ARBA00022553"/>
    </source>
</evidence>
<keyword evidence="15 36" id="KW-0067">ATP-binding</keyword>
<evidence type="ECO:0000256" key="33">
    <source>
        <dbReference type="ARBA" id="ARBA00064208"/>
    </source>
</evidence>
<evidence type="ECO:0000256" key="35">
    <source>
        <dbReference type="PROSITE-ProRule" id="PRU00146"/>
    </source>
</evidence>
<evidence type="ECO:0000256" key="19">
    <source>
        <dbReference type="ARBA" id="ARBA00022967"/>
    </source>
</evidence>
<dbReference type="InterPro" id="IPR028941">
    <property type="entry name" value="WHIM2_dom"/>
</dbReference>
<keyword evidence="10" id="KW-0677">Repeat</keyword>
<dbReference type="SUPFAM" id="SSF57903">
    <property type="entry name" value="FYVE/PHD zinc finger"/>
    <property type="match status" value="1"/>
</dbReference>
<evidence type="ECO:0000259" key="38">
    <source>
        <dbReference type="PROSITE" id="PS50014"/>
    </source>
</evidence>
<dbReference type="InterPro" id="IPR000194">
    <property type="entry name" value="ATPase_F1/V1/A1_a/bsu_nucl-bd"/>
</dbReference>
<dbReference type="FunFam" id="3.30.890.10:FF:000002">
    <property type="entry name" value="Bromodomain adjacent to zinc finger domain protein 2B"/>
    <property type="match status" value="1"/>
</dbReference>
<feature type="region of interest" description="Disordered" evidence="37">
    <location>
        <begin position="1113"/>
        <end position="1143"/>
    </location>
</feature>
<reference evidence="43" key="1">
    <citation type="journal article" date="2013" name="Science">
        <title>Comparative analysis of bat genomes provides insight into the evolution of flight and immunity.</title>
        <authorList>
            <person name="Zhang G."/>
            <person name="Cowled C."/>
            <person name="Shi Z."/>
            <person name="Huang Z."/>
            <person name="Bishop-Lilly K.A."/>
            <person name="Fang X."/>
            <person name="Wynne J.W."/>
            <person name="Xiong Z."/>
            <person name="Baker M.L."/>
            <person name="Zhao W."/>
            <person name="Tachedjian M."/>
            <person name="Zhu Y."/>
            <person name="Zhou P."/>
            <person name="Jiang X."/>
            <person name="Ng J."/>
            <person name="Yang L."/>
            <person name="Wu L."/>
            <person name="Xiao J."/>
            <person name="Feng Y."/>
            <person name="Chen Y."/>
            <person name="Sun X."/>
            <person name="Zhang Y."/>
            <person name="Marsh G.A."/>
            <person name="Crameri G."/>
            <person name="Broder C.C."/>
            <person name="Frey K.G."/>
            <person name="Wang L.F."/>
            <person name="Wang J."/>
        </authorList>
    </citation>
    <scope>NUCLEOTIDE SEQUENCE [LARGE SCALE GENOMIC DNA]</scope>
</reference>